<evidence type="ECO:0000256" key="1">
    <source>
        <dbReference type="ARBA" id="ARBA00009277"/>
    </source>
</evidence>
<evidence type="ECO:0000313" key="4">
    <source>
        <dbReference type="Proteomes" id="UP001375382"/>
    </source>
</evidence>
<dbReference type="Proteomes" id="UP001375382">
    <property type="component" value="Unassembled WGS sequence"/>
</dbReference>
<dbReference type="EMBL" id="JALAAR010000032">
    <property type="protein sequence ID" value="MEH8019549.1"/>
    <property type="molecule type" value="Genomic_DNA"/>
</dbReference>
<feature type="domain" description="Integrase catalytic" evidence="2">
    <location>
        <begin position="136"/>
        <end position="315"/>
    </location>
</feature>
<dbReference type="InterPro" id="IPR036397">
    <property type="entry name" value="RNaseH_sf"/>
</dbReference>
<protein>
    <submittedName>
        <fullName evidence="3">IS21 family transposase</fullName>
    </submittedName>
</protein>
<dbReference type="SUPFAM" id="SSF53098">
    <property type="entry name" value="Ribonuclease H-like"/>
    <property type="match status" value="1"/>
</dbReference>
<gene>
    <name evidence="3" type="primary">istA</name>
    <name evidence="3" type="ORF">MN202_20125</name>
</gene>
<dbReference type="PANTHER" id="PTHR35004">
    <property type="entry name" value="TRANSPOSASE RV3428C-RELATED"/>
    <property type="match status" value="1"/>
</dbReference>
<evidence type="ECO:0000313" key="3">
    <source>
        <dbReference type="EMBL" id="MEH8019549.1"/>
    </source>
</evidence>
<proteinExistence type="inferred from homology"/>
<sequence length="493" mass="55108">MNAIDEKRIIACAALVALQKGTPLSIRRLARNVHISRPTVTKVIDKVRQTPERFKNAQHMPDSALLSALQDTKDAITLKAVPDYPRLSSLIRQYSMTKQAAYKIYCDEAQRPVVSLSTYYEGFAEFEHKQEPSMSFQYQPGEVTFVDFVGKKPCITNPLTGQKVKVEIFTGILGYSSYAFVYACASQSQEDFANAHSAMFTFFGGATQFVVPDNLKAAVIKPGITPVLNSLYAEMGLHFGTTIMPARAYRPKDKARVENLVWLTYRSILNKLKNQVFFSIDELNAAILVLLKEFNDKPFSKMDGSRASLFEDKERHALTPCLATELVVYIKRVKRKVSKQYLINYDNHLYSVPHQLIGKTVDVKATTQQIYCFYDGELCAEHAISSQKGGITILPSHMPAKHREYVQLNHDQLLQWAKGIGPATTTLIEAQFNGTNDSTPDVKARCSAFKSLLAKHGRDAFETAAAQAAACSVSSLRFMQAMLNPTNNNQPLH</sequence>
<comment type="caution">
    <text evidence="3">The sequence shown here is derived from an EMBL/GenBank/DDBJ whole genome shotgun (WGS) entry which is preliminary data.</text>
</comment>
<reference evidence="3 4" key="1">
    <citation type="journal article" date="2023" name="Ecotoxicol. Environ. Saf.">
        <title>Mercury remediation potential of mercury-resistant strain Rheinheimera metallidurans sp. nov. isolated from a municipal waste dumping site.</title>
        <authorList>
            <person name="Yadav V."/>
            <person name="Manjhi A."/>
            <person name="Vadakedath N."/>
        </authorList>
    </citation>
    <scope>NUCLEOTIDE SEQUENCE [LARGE SCALE GENOMIC DNA]</scope>
    <source>
        <strain evidence="3 4">E-49</strain>
    </source>
</reference>
<dbReference type="InterPro" id="IPR001584">
    <property type="entry name" value="Integrase_cat-core"/>
</dbReference>
<dbReference type="RefSeq" id="WP_335737925.1">
    <property type="nucleotide sequence ID" value="NZ_JALAAR010000032.1"/>
</dbReference>
<name>A0ABU8CCX2_9GAMM</name>
<dbReference type="PROSITE" id="PS50994">
    <property type="entry name" value="INTEGRASE"/>
    <property type="match status" value="1"/>
</dbReference>
<dbReference type="InterPro" id="IPR054353">
    <property type="entry name" value="IstA-like_C"/>
</dbReference>
<dbReference type="NCBIfam" id="NF033546">
    <property type="entry name" value="transpos_IS21"/>
    <property type="match status" value="1"/>
</dbReference>
<comment type="similarity">
    <text evidence="1">Belongs to the transposase IS21/IS408/IS1162 family.</text>
</comment>
<dbReference type="Pfam" id="PF22483">
    <property type="entry name" value="Mu-transpos_C_2"/>
    <property type="match status" value="1"/>
</dbReference>
<dbReference type="Gene3D" id="3.30.420.10">
    <property type="entry name" value="Ribonuclease H-like superfamily/Ribonuclease H"/>
    <property type="match status" value="1"/>
</dbReference>
<evidence type="ECO:0000259" key="2">
    <source>
        <dbReference type="PROSITE" id="PS50994"/>
    </source>
</evidence>
<dbReference type="InterPro" id="IPR012337">
    <property type="entry name" value="RNaseH-like_sf"/>
</dbReference>
<dbReference type="PANTHER" id="PTHR35004:SF8">
    <property type="entry name" value="TRANSPOSASE RV3428C-RELATED"/>
    <property type="match status" value="1"/>
</dbReference>
<accession>A0ABU8CCX2</accession>
<organism evidence="3 4">
    <name type="scientific">Rheinheimera muenzenbergensis</name>
    <dbReference type="NCBI Taxonomy" id="1193628"/>
    <lineage>
        <taxon>Bacteria</taxon>
        <taxon>Pseudomonadati</taxon>
        <taxon>Pseudomonadota</taxon>
        <taxon>Gammaproteobacteria</taxon>
        <taxon>Chromatiales</taxon>
        <taxon>Chromatiaceae</taxon>
        <taxon>Rheinheimera</taxon>
    </lineage>
</organism>
<keyword evidence="4" id="KW-1185">Reference proteome</keyword>